<dbReference type="OMA" id="QIGHCLG"/>
<dbReference type="EMBL" id="FO082056">
    <property type="protein sequence ID" value="CCE78662.1"/>
    <property type="molecule type" value="Genomic_DNA"/>
</dbReference>
<keyword evidence="5" id="KW-0443">Lipid metabolism</keyword>
<dbReference type="NCBIfam" id="TIGR03150">
    <property type="entry name" value="fabF"/>
    <property type="match status" value="1"/>
</dbReference>
<feature type="domain" description="Ketosynthase family 3 (KS3)" evidence="12">
    <location>
        <begin position="2"/>
        <end position="435"/>
    </location>
</feature>
<evidence type="ECO:0000259" key="12">
    <source>
        <dbReference type="PROSITE" id="PS52004"/>
    </source>
</evidence>
<keyword evidence="4" id="KW-0276">Fatty acid metabolism</keyword>
<dbReference type="InterPro" id="IPR017568">
    <property type="entry name" value="3-oxoacyl-ACP_synth-2"/>
</dbReference>
<dbReference type="OrthoDB" id="5334845at2759"/>
<dbReference type="InterPro" id="IPR020841">
    <property type="entry name" value="PKS_Beta-ketoAc_synthase_dom"/>
</dbReference>
<dbReference type="STRING" id="559304.G8YPS7"/>
<dbReference type="FunCoup" id="G8YPS7">
    <property type="interactions" value="729"/>
</dbReference>
<evidence type="ECO:0000313" key="14">
    <source>
        <dbReference type="Proteomes" id="UP000005222"/>
    </source>
</evidence>
<dbReference type="InterPro" id="IPR014031">
    <property type="entry name" value="Ketoacyl_synth_C"/>
</dbReference>
<dbReference type="InParanoid" id="G8YPS7"/>
<comment type="similarity">
    <text evidence="1 9 11">Belongs to the thiolase-like superfamily. Beta-ketoacyl-ACP synthases family.</text>
</comment>
<gene>
    <name evidence="13" type="primary">Piso0_000688</name>
    <name evidence="13" type="ORF">GNLVRS01_PISO0D01961g</name>
</gene>
<keyword evidence="3 9" id="KW-0808">Transferase</keyword>
<sequence>MSKRVVVTGLGLVTPLGVGVKSSWSNLIAGKSGLISTTKLPGYKEDGWDQIPSKVIGKVPSGPLSEGKWNPNDHFAEAEARRLAEFTQYSLVASQESLTDAKWFPSSEEEQNYTGVSVGSGIGSIQDTFENSVKLDSSGYKKTQPLFIPKMLSNMAAGNISIRYKLKGPNHSVSTACATGIHSIGDSYNFIKNNYAKVMVAGGTEASIHPLGLAAFSRARSVTTKFNDEPEKASRPFDKDRDGFVLAEGCGIVVLEELEHALNRGLTEEDIYAEVIGYGLSGDANHITAPPEDGGGAYRAMKMCLQFAGVKPEEIDYINAHATSTVIGDRSENRAISQLFENNEDLAISSNKSSFGHLLGAAGAVESIFTILSIKHDIVSPTLNLDNPGGRDDDPKHLFEKFNYVANKSQEKRVNIALCNSFGFGGTNGSLCFRKYKS</sequence>
<evidence type="ECO:0000256" key="7">
    <source>
        <dbReference type="ARBA" id="ARBA00023315"/>
    </source>
</evidence>
<keyword evidence="2 9" id="KW-0444">Lipid biosynthesis</keyword>
<keyword evidence="7" id="KW-0012">Acyltransferase</keyword>
<comment type="catalytic activity">
    <reaction evidence="8">
        <text>a fatty acyl-[ACP] + malonyl-[ACP] + H(+) = a 3-oxoacyl-[ACP] + holo-[ACP] + CO2</text>
        <dbReference type="Rhea" id="RHEA:22836"/>
        <dbReference type="Rhea" id="RHEA-COMP:9623"/>
        <dbReference type="Rhea" id="RHEA-COMP:9685"/>
        <dbReference type="Rhea" id="RHEA-COMP:9916"/>
        <dbReference type="Rhea" id="RHEA-COMP:14125"/>
        <dbReference type="ChEBI" id="CHEBI:15378"/>
        <dbReference type="ChEBI" id="CHEBI:16526"/>
        <dbReference type="ChEBI" id="CHEBI:64479"/>
        <dbReference type="ChEBI" id="CHEBI:78449"/>
        <dbReference type="ChEBI" id="CHEBI:78776"/>
        <dbReference type="ChEBI" id="CHEBI:138651"/>
        <dbReference type="EC" id="2.3.1.41"/>
    </reaction>
</comment>
<evidence type="ECO:0000256" key="5">
    <source>
        <dbReference type="ARBA" id="ARBA00023098"/>
    </source>
</evidence>
<dbReference type="PROSITE" id="PS52004">
    <property type="entry name" value="KS3_2"/>
    <property type="match status" value="1"/>
</dbReference>
<proteinExistence type="inferred from homology"/>
<evidence type="ECO:0000256" key="9">
    <source>
        <dbReference type="PIRNR" id="PIRNR000447"/>
    </source>
</evidence>
<dbReference type="Pfam" id="PF00109">
    <property type="entry name" value="ketoacyl-synt"/>
    <property type="match status" value="1"/>
</dbReference>
<dbReference type="FunFam" id="3.40.47.10:FF:000009">
    <property type="entry name" value="3-oxoacyl-[acyl-carrier-protein] synthase 2"/>
    <property type="match status" value="1"/>
</dbReference>
<evidence type="ECO:0000256" key="4">
    <source>
        <dbReference type="ARBA" id="ARBA00022832"/>
    </source>
</evidence>
<evidence type="ECO:0000313" key="13">
    <source>
        <dbReference type="EMBL" id="CCE78662.1"/>
    </source>
</evidence>
<accession>G8YPS7</accession>
<evidence type="ECO:0000256" key="8">
    <source>
        <dbReference type="ARBA" id="ARBA00049541"/>
    </source>
</evidence>
<protein>
    <recommendedName>
        <fullName evidence="9">3-oxoacyl-[acyl-carrier-protein] synthase</fullName>
    </recommendedName>
</protein>
<keyword evidence="14" id="KW-1185">Reference proteome</keyword>
<dbReference type="Gene3D" id="3.40.47.10">
    <property type="match status" value="2"/>
</dbReference>
<dbReference type="HOGENOM" id="CLU_000022_69_2_1"/>
<feature type="active site" description="For beta-ketoacyl synthase activity" evidence="10">
    <location>
        <position position="177"/>
    </location>
</feature>
<dbReference type="GO" id="GO:0004315">
    <property type="term" value="F:3-oxoacyl-[acyl-carrier-protein] synthase activity"/>
    <property type="evidence" value="ECO:0007669"/>
    <property type="project" value="UniProtKB-EC"/>
</dbReference>
<dbReference type="Proteomes" id="UP000005222">
    <property type="component" value="Chromosome D"/>
</dbReference>
<organism evidence="13 14">
    <name type="scientific">Pichia sorbitophila (strain ATCC MYA-4447 / BCRC 22081 / CBS 7064 / NBRC 10061 / NRRL Y-12695)</name>
    <name type="common">Hybrid yeast</name>
    <dbReference type="NCBI Taxonomy" id="559304"/>
    <lineage>
        <taxon>Eukaryota</taxon>
        <taxon>Fungi</taxon>
        <taxon>Dikarya</taxon>
        <taxon>Ascomycota</taxon>
        <taxon>Saccharomycotina</taxon>
        <taxon>Pichiomycetes</taxon>
        <taxon>Debaryomycetaceae</taxon>
        <taxon>Millerozyma</taxon>
    </lineage>
</organism>
<dbReference type="NCBIfam" id="NF005589">
    <property type="entry name" value="PRK07314.1"/>
    <property type="match status" value="1"/>
</dbReference>
<dbReference type="InterPro" id="IPR018201">
    <property type="entry name" value="Ketoacyl_synth_AS"/>
</dbReference>
<dbReference type="AlphaFoldDB" id="G8YPS7"/>
<dbReference type="SMART" id="SM00825">
    <property type="entry name" value="PKS_KS"/>
    <property type="match status" value="1"/>
</dbReference>
<evidence type="ECO:0000256" key="1">
    <source>
        <dbReference type="ARBA" id="ARBA00008467"/>
    </source>
</evidence>
<keyword evidence="6 9" id="KW-0275">Fatty acid biosynthesis</keyword>
<evidence type="ECO:0000256" key="2">
    <source>
        <dbReference type="ARBA" id="ARBA00022516"/>
    </source>
</evidence>
<name>G8YPS7_PICSO</name>
<dbReference type="GO" id="GO:0005739">
    <property type="term" value="C:mitochondrion"/>
    <property type="evidence" value="ECO:0007669"/>
    <property type="project" value="TreeGrafter"/>
</dbReference>
<dbReference type="InterPro" id="IPR000794">
    <property type="entry name" value="Beta-ketoacyl_synthase"/>
</dbReference>
<reference evidence="13 14" key="1">
    <citation type="journal article" date="2012" name="G3 (Bethesda)">
        <title>Pichia sorbitophila, an interspecies yeast hybrid reveals early steps of genome resolution following polyploidization.</title>
        <authorList>
            <person name="Leh Louis V."/>
            <person name="Despons L."/>
            <person name="Friedrich A."/>
            <person name="Martin T."/>
            <person name="Durrens P."/>
            <person name="Casaregola S."/>
            <person name="Neuveglise C."/>
            <person name="Fairhead C."/>
            <person name="Marck C."/>
            <person name="Cruz J.A."/>
            <person name="Straub M.L."/>
            <person name="Kugler V."/>
            <person name="Sacerdot C."/>
            <person name="Uzunov Z."/>
            <person name="Thierry A."/>
            <person name="Weiss S."/>
            <person name="Bleykasten C."/>
            <person name="De Montigny J."/>
            <person name="Jacques N."/>
            <person name="Jung P."/>
            <person name="Lemaire M."/>
            <person name="Mallet S."/>
            <person name="Morel G."/>
            <person name="Richard G.F."/>
            <person name="Sarkar A."/>
            <person name="Savel G."/>
            <person name="Schacherer J."/>
            <person name="Seret M.L."/>
            <person name="Talla E."/>
            <person name="Samson G."/>
            <person name="Jubin C."/>
            <person name="Poulain J."/>
            <person name="Vacherie B."/>
            <person name="Barbe V."/>
            <person name="Pelletier E."/>
            <person name="Sherman D.J."/>
            <person name="Westhof E."/>
            <person name="Weissenbach J."/>
            <person name="Baret P.V."/>
            <person name="Wincker P."/>
            <person name="Gaillardin C."/>
            <person name="Dujon B."/>
            <person name="Souciet J.L."/>
        </authorList>
    </citation>
    <scope>NUCLEOTIDE SEQUENCE [LARGE SCALE GENOMIC DNA]</scope>
    <source>
        <strain evidence="14">ATCC MYA-4447 / BCRC 22081 / CBS 7064 / NBRC 10061 / NRRL Y-12695</strain>
    </source>
</reference>
<evidence type="ECO:0000256" key="3">
    <source>
        <dbReference type="ARBA" id="ARBA00022679"/>
    </source>
</evidence>
<dbReference type="GO" id="GO:0006633">
    <property type="term" value="P:fatty acid biosynthetic process"/>
    <property type="evidence" value="ECO:0007669"/>
    <property type="project" value="UniProtKB-KW"/>
</dbReference>
<dbReference type="PROSITE" id="PS00606">
    <property type="entry name" value="KS3_1"/>
    <property type="match status" value="1"/>
</dbReference>
<evidence type="ECO:0000256" key="10">
    <source>
        <dbReference type="PIRSR" id="PIRSR000447-1"/>
    </source>
</evidence>
<evidence type="ECO:0000256" key="6">
    <source>
        <dbReference type="ARBA" id="ARBA00023160"/>
    </source>
</evidence>
<evidence type="ECO:0000256" key="11">
    <source>
        <dbReference type="RuleBase" id="RU003694"/>
    </source>
</evidence>
<dbReference type="PIRSF" id="PIRSF000447">
    <property type="entry name" value="KAS_II"/>
    <property type="match status" value="1"/>
</dbReference>
<dbReference type="PANTHER" id="PTHR11712">
    <property type="entry name" value="POLYKETIDE SYNTHASE-RELATED"/>
    <property type="match status" value="1"/>
</dbReference>
<dbReference type="InterPro" id="IPR014030">
    <property type="entry name" value="Ketoacyl_synth_N"/>
</dbReference>
<dbReference type="CDD" id="cd00834">
    <property type="entry name" value="KAS_I_II"/>
    <property type="match status" value="1"/>
</dbReference>
<dbReference type="PANTHER" id="PTHR11712:SF336">
    <property type="entry name" value="3-OXOACYL-[ACYL-CARRIER-PROTEIN] SYNTHASE, MITOCHONDRIAL"/>
    <property type="match status" value="1"/>
</dbReference>
<dbReference type="Pfam" id="PF02801">
    <property type="entry name" value="Ketoacyl-synt_C"/>
    <property type="match status" value="1"/>
</dbReference>
<dbReference type="SUPFAM" id="SSF53901">
    <property type="entry name" value="Thiolase-like"/>
    <property type="match status" value="2"/>
</dbReference>
<dbReference type="eggNOG" id="KOG1394">
    <property type="taxonomic scope" value="Eukaryota"/>
</dbReference>
<dbReference type="InterPro" id="IPR016039">
    <property type="entry name" value="Thiolase-like"/>
</dbReference>